<comment type="subcellular location">
    <subcellularLocation>
        <location evidence="1">Cell membrane</location>
        <topology evidence="1">Multi-pass membrane protein</topology>
    </subcellularLocation>
</comment>
<name>A0A8K0EGV1_BRALA</name>
<evidence type="ECO:0000313" key="10">
    <source>
        <dbReference type="Proteomes" id="UP000838412"/>
    </source>
</evidence>
<dbReference type="InterPro" id="IPR017452">
    <property type="entry name" value="GPCR_Rhodpsn_7TM"/>
</dbReference>
<evidence type="ECO:0000256" key="4">
    <source>
        <dbReference type="ARBA" id="ARBA00022989"/>
    </source>
</evidence>
<dbReference type="PROSITE" id="PS50262">
    <property type="entry name" value="G_PROTEIN_RECEP_F1_2"/>
    <property type="match status" value="1"/>
</dbReference>
<dbReference type="Proteomes" id="UP000838412">
    <property type="component" value="Chromosome 2"/>
</dbReference>
<feature type="transmembrane region" description="Helical" evidence="7">
    <location>
        <begin position="307"/>
        <end position="330"/>
    </location>
</feature>
<reference evidence="9" key="1">
    <citation type="submission" date="2022-01" db="EMBL/GenBank/DDBJ databases">
        <authorList>
            <person name="Braso-Vives M."/>
        </authorList>
    </citation>
    <scope>NUCLEOTIDE SEQUENCE</scope>
</reference>
<feature type="domain" description="G-protein coupled receptors family 1 profile" evidence="8">
    <location>
        <begin position="70"/>
        <end position="328"/>
    </location>
</feature>
<feature type="transmembrane region" description="Helical" evidence="7">
    <location>
        <begin position="59"/>
        <end position="79"/>
    </location>
</feature>
<feature type="transmembrane region" description="Helical" evidence="7">
    <location>
        <begin position="165"/>
        <end position="187"/>
    </location>
</feature>
<feature type="transmembrane region" description="Helical" evidence="7">
    <location>
        <begin position="86"/>
        <end position="108"/>
    </location>
</feature>
<comment type="similarity">
    <text evidence="6">Belongs to the G-protein coupled receptor 1 family.</text>
</comment>
<dbReference type="Pfam" id="PF00001">
    <property type="entry name" value="7tm_1"/>
    <property type="match status" value="1"/>
</dbReference>
<keyword evidence="6" id="KW-0675">Receptor</keyword>
<evidence type="ECO:0000313" key="9">
    <source>
        <dbReference type="EMBL" id="CAH1252668.1"/>
    </source>
</evidence>
<keyword evidence="6" id="KW-0297">G-protein coupled receptor</keyword>
<keyword evidence="10" id="KW-1185">Reference proteome</keyword>
<evidence type="ECO:0000256" key="5">
    <source>
        <dbReference type="ARBA" id="ARBA00023136"/>
    </source>
</evidence>
<accession>A0A8K0EGV1</accession>
<evidence type="ECO:0000256" key="3">
    <source>
        <dbReference type="ARBA" id="ARBA00022692"/>
    </source>
</evidence>
<dbReference type="OrthoDB" id="5976143at2759"/>
<dbReference type="GO" id="GO:0004930">
    <property type="term" value="F:G protein-coupled receptor activity"/>
    <property type="evidence" value="ECO:0007669"/>
    <property type="project" value="UniProtKB-KW"/>
</dbReference>
<keyword evidence="4 7" id="KW-1133">Transmembrane helix</keyword>
<protein>
    <submittedName>
        <fullName evidence="9">CNR2 protein</fullName>
    </submittedName>
</protein>
<keyword evidence="6" id="KW-0807">Transducer</keyword>
<dbReference type="Gene3D" id="1.20.1070.10">
    <property type="entry name" value="Rhodopsin 7-helix transmembrane proteins"/>
    <property type="match status" value="1"/>
</dbReference>
<feature type="transmembrane region" description="Helical" evidence="7">
    <location>
        <begin position="120"/>
        <end position="144"/>
    </location>
</feature>
<organism evidence="9 10">
    <name type="scientific">Branchiostoma lanceolatum</name>
    <name type="common">Common lancelet</name>
    <name type="synonym">Amphioxus lanceolatum</name>
    <dbReference type="NCBI Taxonomy" id="7740"/>
    <lineage>
        <taxon>Eukaryota</taxon>
        <taxon>Metazoa</taxon>
        <taxon>Chordata</taxon>
        <taxon>Cephalochordata</taxon>
        <taxon>Leptocardii</taxon>
        <taxon>Amphioxiformes</taxon>
        <taxon>Branchiostomatidae</taxon>
        <taxon>Branchiostoma</taxon>
    </lineage>
</organism>
<evidence type="ECO:0000256" key="2">
    <source>
        <dbReference type="ARBA" id="ARBA00022475"/>
    </source>
</evidence>
<dbReference type="SUPFAM" id="SSF81321">
    <property type="entry name" value="Family A G protein-coupled receptor-like"/>
    <property type="match status" value="1"/>
</dbReference>
<evidence type="ECO:0000256" key="7">
    <source>
        <dbReference type="SAM" id="Phobius"/>
    </source>
</evidence>
<evidence type="ECO:0000256" key="1">
    <source>
        <dbReference type="ARBA" id="ARBA00004651"/>
    </source>
</evidence>
<sequence>MESNLSAALTRLGPPKAPGQCLEWFAENELGGDLTYEAVNMICVPSGSRLYDFSGRQSLMITLSVIGILLNGLVVFSVAKIQEHKPLYYLIANLAVTDIMAGVIANVMLEIREFVPYRQYTLLGVTVLHFPVILSLTGLVLLSVDRYLSVQHAIFYHTTVRGWHALPAVAGAWVSAALLCFSPMMGWNCYAMDVRKERCFLGVVEGSYMLSMTILCVIGVGVVVFANARVFVALRRCLAVAVDGNEQQEDGRVHMNQQQIVSAQKKARSVLVIISVFLVIWLLFLSWQLSVLVTTFNISVDSRAVSLQFFCVFLVVMWLVPIVNPLVYAFRLPALRRVVWDSLRNGGVRLWRCLVPPQQVHPAAIEMPAVDV</sequence>
<dbReference type="PROSITE" id="PS00237">
    <property type="entry name" value="G_PROTEIN_RECEP_F1_1"/>
    <property type="match status" value="1"/>
</dbReference>
<feature type="transmembrane region" description="Helical" evidence="7">
    <location>
        <begin position="207"/>
        <end position="226"/>
    </location>
</feature>
<feature type="transmembrane region" description="Helical" evidence="7">
    <location>
        <begin position="269"/>
        <end position="287"/>
    </location>
</feature>
<keyword evidence="3 6" id="KW-0812">Transmembrane</keyword>
<evidence type="ECO:0000259" key="8">
    <source>
        <dbReference type="PROSITE" id="PS50262"/>
    </source>
</evidence>
<dbReference type="EMBL" id="OV696687">
    <property type="protein sequence ID" value="CAH1252668.1"/>
    <property type="molecule type" value="Genomic_DNA"/>
</dbReference>
<keyword evidence="5 7" id="KW-0472">Membrane</keyword>
<gene>
    <name evidence="9" type="primary">CNR2</name>
    <name evidence="9" type="ORF">BLAG_LOCUS12683</name>
</gene>
<dbReference type="GO" id="GO:0005886">
    <property type="term" value="C:plasma membrane"/>
    <property type="evidence" value="ECO:0007669"/>
    <property type="project" value="UniProtKB-SubCell"/>
</dbReference>
<dbReference type="InterPro" id="IPR000276">
    <property type="entry name" value="GPCR_Rhodpsn"/>
</dbReference>
<evidence type="ECO:0000256" key="6">
    <source>
        <dbReference type="RuleBase" id="RU000688"/>
    </source>
</evidence>
<keyword evidence="2" id="KW-1003">Cell membrane</keyword>
<proteinExistence type="inferred from homology"/>
<dbReference type="AlphaFoldDB" id="A0A8K0EGV1"/>
<dbReference type="PRINTS" id="PR00237">
    <property type="entry name" value="GPCRRHODOPSN"/>
</dbReference>
<dbReference type="PANTHER" id="PTHR22750">
    <property type="entry name" value="G-PROTEIN COUPLED RECEPTOR"/>
    <property type="match status" value="1"/>
</dbReference>